<dbReference type="RefSeq" id="WP_132411291.1">
    <property type="nucleotide sequence ID" value="NZ_SMKA01000149.1"/>
</dbReference>
<organism evidence="1 2">
    <name type="scientific">Kribbella albertanoniae</name>
    <dbReference type="NCBI Taxonomy" id="1266829"/>
    <lineage>
        <taxon>Bacteria</taxon>
        <taxon>Bacillati</taxon>
        <taxon>Actinomycetota</taxon>
        <taxon>Actinomycetes</taxon>
        <taxon>Propionibacteriales</taxon>
        <taxon>Kribbellaceae</taxon>
        <taxon>Kribbella</taxon>
    </lineage>
</organism>
<evidence type="ECO:0000313" key="2">
    <source>
        <dbReference type="Proteomes" id="UP000295075"/>
    </source>
</evidence>
<comment type="caution">
    <text evidence="1">The sequence shown here is derived from an EMBL/GenBank/DDBJ whole genome shotgun (WGS) entry which is preliminary data.</text>
</comment>
<dbReference type="OrthoDB" id="158614at2"/>
<reference evidence="1 2" key="1">
    <citation type="submission" date="2019-03" db="EMBL/GenBank/DDBJ databases">
        <title>Draft genome sequences of novel Actinobacteria.</title>
        <authorList>
            <person name="Sahin N."/>
            <person name="Ay H."/>
            <person name="Saygin H."/>
        </authorList>
    </citation>
    <scope>NUCLEOTIDE SEQUENCE [LARGE SCALE GENOMIC DNA]</scope>
    <source>
        <strain evidence="1 2">JCM 30547</strain>
    </source>
</reference>
<evidence type="ECO:0000313" key="1">
    <source>
        <dbReference type="EMBL" id="TDC24081.1"/>
    </source>
</evidence>
<name>A0A4R4PPA7_9ACTN</name>
<sequence length="178" mass="19738">MKSGDDTHESTRCPGCRAELPTTPWPENPKINASAACLKASGDLLGFELEHQLKLGYLHQLRMDAYHAQHVRVGAPRIGPVFALNGLYMFLERGSGNLDVRTAHGIMANSCDDWPELVAPAEVGRLTTSDVLAAGGPEEVEKAMLTWADEVWASWPENDREVVRELTIDLVPARYFRR</sequence>
<accession>A0A4R4PPA7</accession>
<dbReference type="InterPro" id="IPR045990">
    <property type="entry name" value="DUF5946"/>
</dbReference>
<proteinExistence type="predicted"/>
<dbReference type="AlphaFoldDB" id="A0A4R4PPA7"/>
<dbReference type="Proteomes" id="UP000295075">
    <property type="component" value="Unassembled WGS sequence"/>
</dbReference>
<keyword evidence="2" id="KW-1185">Reference proteome</keyword>
<gene>
    <name evidence="1" type="ORF">E1261_27010</name>
</gene>
<protein>
    <submittedName>
        <fullName evidence="1">Uncharacterized protein</fullName>
    </submittedName>
</protein>
<dbReference type="EMBL" id="SMKA01000149">
    <property type="protein sequence ID" value="TDC24081.1"/>
    <property type="molecule type" value="Genomic_DNA"/>
</dbReference>
<dbReference type="Pfam" id="PF19371">
    <property type="entry name" value="DUF5946"/>
    <property type="match status" value="1"/>
</dbReference>